<organism evidence="1">
    <name type="scientific">Rhizophora mucronata</name>
    <name type="common">Asiatic mangrove</name>
    <dbReference type="NCBI Taxonomy" id="61149"/>
    <lineage>
        <taxon>Eukaryota</taxon>
        <taxon>Viridiplantae</taxon>
        <taxon>Streptophyta</taxon>
        <taxon>Embryophyta</taxon>
        <taxon>Tracheophyta</taxon>
        <taxon>Spermatophyta</taxon>
        <taxon>Magnoliopsida</taxon>
        <taxon>eudicotyledons</taxon>
        <taxon>Gunneridae</taxon>
        <taxon>Pentapetalae</taxon>
        <taxon>rosids</taxon>
        <taxon>fabids</taxon>
        <taxon>Malpighiales</taxon>
        <taxon>Rhizophoraceae</taxon>
        <taxon>Rhizophora</taxon>
    </lineage>
</organism>
<evidence type="ECO:0000313" key="1">
    <source>
        <dbReference type="EMBL" id="MBX47878.1"/>
    </source>
</evidence>
<reference evidence="1" key="1">
    <citation type="submission" date="2018-02" db="EMBL/GenBank/DDBJ databases">
        <title>Rhizophora mucronata_Transcriptome.</title>
        <authorList>
            <person name="Meera S.P."/>
            <person name="Sreeshan A."/>
            <person name="Augustine A."/>
        </authorList>
    </citation>
    <scope>NUCLEOTIDE SEQUENCE</scope>
    <source>
        <tissue evidence="1">Leaf</tissue>
    </source>
</reference>
<dbReference type="AlphaFoldDB" id="A0A2P2NZE1"/>
<protein>
    <submittedName>
        <fullName evidence="1">Uncharacterized protein</fullName>
    </submittedName>
</protein>
<dbReference type="EMBL" id="GGEC01067394">
    <property type="protein sequence ID" value="MBX47878.1"/>
    <property type="molecule type" value="Transcribed_RNA"/>
</dbReference>
<sequence length="53" mass="6526">MSYNSRFRKSWQDLSNCYAMISTPHFIFRTWLWLSDWKIWGLSMEKNFLVVFG</sequence>
<name>A0A2P2NZE1_RHIMU</name>
<accession>A0A2P2NZE1</accession>
<proteinExistence type="predicted"/>